<dbReference type="CDD" id="cd16964">
    <property type="entry name" value="YqgF"/>
    <property type="match status" value="1"/>
</dbReference>
<dbReference type="GO" id="GO:0004518">
    <property type="term" value="F:nuclease activity"/>
    <property type="evidence" value="ECO:0007669"/>
    <property type="project" value="UniProtKB-KW"/>
</dbReference>
<dbReference type="Proteomes" id="UP000885847">
    <property type="component" value="Unassembled WGS sequence"/>
</dbReference>
<evidence type="ECO:0000256" key="4">
    <source>
        <dbReference type="ARBA" id="ARBA00022801"/>
    </source>
</evidence>
<dbReference type="InterPro" id="IPR037027">
    <property type="entry name" value="YqgF/RNaseH-like_dom_sf"/>
</dbReference>
<comment type="caution">
    <text evidence="7">The sequence shown here is derived from an EMBL/GenBank/DDBJ whole genome shotgun (WGS) entry which is preliminary data.</text>
</comment>
<proteinExistence type="inferred from homology"/>
<dbReference type="InterPro" id="IPR006641">
    <property type="entry name" value="YqgF/RNaseH-like_dom"/>
</dbReference>
<organism evidence="7">
    <name type="scientific">candidate division WOR-3 bacterium</name>
    <dbReference type="NCBI Taxonomy" id="2052148"/>
    <lineage>
        <taxon>Bacteria</taxon>
        <taxon>Bacteria division WOR-3</taxon>
    </lineage>
</organism>
<dbReference type="PANTHER" id="PTHR33317">
    <property type="entry name" value="POLYNUCLEOTIDYL TRANSFERASE, RIBONUCLEASE H-LIKE SUPERFAMILY PROTEIN"/>
    <property type="match status" value="1"/>
</dbReference>
<protein>
    <recommendedName>
        <fullName evidence="5">Putative pre-16S rRNA nuclease</fullName>
        <ecNumber evidence="5">3.1.-.-</ecNumber>
    </recommendedName>
</protein>
<evidence type="ECO:0000256" key="2">
    <source>
        <dbReference type="ARBA" id="ARBA00022517"/>
    </source>
</evidence>
<dbReference type="PANTHER" id="PTHR33317:SF4">
    <property type="entry name" value="POLYNUCLEOTIDYL TRANSFERASE, RIBONUCLEASE H-LIKE SUPERFAMILY PROTEIN"/>
    <property type="match status" value="1"/>
</dbReference>
<dbReference type="Gene3D" id="3.30.420.140">
    <property type="entry name" value="YqgF/RNase H-like domain"/>
    <property type="match status" value="1"/>
</dbReference>
<dbReference type="NCBIfam" id="TIGR00250">
    <property type="entry name" value="RNAse_H_YqgF"/>
    <property type="match status" value="1"/>
</dbReference>
<dbReference type="GO" id="GO:0000967">
    <property type="term" value="P:rRNA 5'-end processing"/>
    <property type="evidence" value="ECO:0007669"/>
    <property type="project" value="UniProtKB-UniRule"/>
</dbReference>
<dbReference type="GO" id="GO:0005829">
    <property type="term" value="C:cytosol"/>
    <property type="evidence" value="ECO:0007669"/>
    <property type="project" value="TreeGrafter"/>
</dbReference>
<dbReference type="HAMAP" id="MF_00651">
    <property type="entry name" value="Nuclease_YqgF"/>
    <property type="match status" value="1"/>
</dbReference>
<sequence>MGRILGIDYGEKRVGIAITNPLNIPMPLETVSSDRIMHRIEELLNEYEIDLIVVGNPMEGKRREMVERFIEKLKSNVKVKVVEWDESFTSRRAEEVMRKMKKKPSKDRGAVDRIAASIILEEYLSSN</sequence>
<reference evidence="7" key="1">
    <citation type="journal article" date="2020" name="mSystems">
        <title>Genome- and Community-Level Interaction Insights into Carbon Utilization and Element Cycling Functions of Hydrothermarchaeota in Hydrothermal Sediment.</title>
        <authorList>
            <person name="Zhou Z."/>
            <person name="Liu Y."/>
            <person name="Xu W."/>
            <person name="Pan J."/>
            <person name="Luo Z.H."/>
            <person name="Li M."/>
        </authorList>
    </citation>
    <scope>NUCLEOTIDE SEQUENCE [LARGE SCALE GENOMIC DNA]</scope>
    <source>
        <strain evidence="7">HyVt-102</strain>
    </source>
</reference>
<evidence type="ECO:0000256" key="5">
    <source>
        <dbReference type="HAMAP-Rule" id="MF_00651"/>
    </source>
</evidence>
<dbReference type="AlphaFoldDB" id="A0A7C0VBK0"/>
<keyword evidence="3 5" id="KW-0540">Nuclease</keyword>
<dbReference type="SMART" id="SM00732">
    <property type="entry name" value="YqgFc"/>
    <property type="match status" value="1"/>
</dbReference>
<keyword evidence="2 5" id="KW-0690">Ribosome biogenesis</keyword>
<comment type="subcellular location">
    <subcellularLocation>
        <location evidence="5">Cytoplasm</location>
    </subcellularLocation>
</comment>
<evidence type="ECO:0000313" key="7">
    <source>
        <dbReference type="EMBL" id="HDI83377.1"/>
    </source>
</evidence>
<dbReference type="GO" id="GO:0016788">
    <property type="term" value="F:hydrolase activity, acting on ester bonds"/>
    <property type="evidence" value="ECO:0007669"/>
    <property type="project" value="UniProtKB-UniRule"/>
</dbReference>
<keyword evidence="1 5" id="KW-0963">Cytoplasm</keyword>
<dbReference type="EC" id="3.1.-.-" evidence="5"/>
<accession>A0A7C0VBK0</accession>
<dbReference type="InterPro" id="IPR005227">
    <property type="entry name" value="YqgF"/>
</dbReference>
<comment type="function">
    <text evidence="5">Could be a nuclease involved in processing of the 5'-end of pre-16S rRNA.</text>
</comment>
<evidence type="ECO:0000256" key="1">
    <source>
        <dbReference type="ARBA" id="ARBA00022490"/>
    </source>
</evidence>
<dbReference type="SUPFAM" id="SSF53098">
    <property type="entry name" value="Ribonuclease H-like"/>
    <property type="match status" value="1"/>
</dbReference>
<keyword evidence="4 5" id="KW-0378">Hydrolase</keyword>
<dbReference type="Pfam" id="PF03652">
    <property type="entry name" value="RuvX"/>
    <property type="match status" value="1"/>
</dbReference>
<comment type="similarity">
    <text evidence="5">Belongs to the YqgF HJR family.</text>
</comment>
<evidence type="ECO:0000256" key="3">
    <source>
        <dbReference type="ARBA" id="ARBA00022722"/>
    </source>
</evidence>
<evidence type="ECO:0000259" key="6">
    <source>
        <dbReference type="SMART" id="SM00732"/>
    </source>
</evidence>
<feature type="domain" description="YqgF/RNase H-like" evidence="6">
    <location>
        <begin position="2"/>
        <end position="93"/>
    </location>
</feature>
<dbReference type="InterPro" id="IPR012337">
    <property type="entry name" value="RNaseH-like_sf"/>
</dbReference>
<name>A0A7C0VBK0_UNCW3</name>
<gene>
    <name evidence="7" type="primary">ruvX</name>
    <name evidence="7" type="ORF">ENF18_06255</name>
</gene>
<dbReference type="EMBL" id="DQWE01000297">
    <property type="protein sequence ID" value="HDI83377.1"/>
    <property type="molecule type" value="Genomic_DNA"/>
</dbReference>